<dbReference type="PANTHER" id="PTHR43283:SF14">
    <property type="entry name" value="BLL8153 PROTEIN"/>
    <property type="match status" value="1"/>
</dbReference>
<reference evidence="2 3" key="1">
    <citation type="submission" date="2017-05" db="EMBL/GenBank/DDBJ databases">
        <authorList>
            <person name="Varghese N."/>
            <person name="Submissions S."/>
        </authorList>
    </citation>
    <scope>NUCLEOTIDE SEQUENCE [LARGE SCALE GENOMIC DNA]</scope>
    <source>
        <strain evidence="2 3">DSM 29734</strain>
    </source>
</reference>
<keyword evidence="3" id="KW-1185">Reference proteome</keyword>
<dbReference type="InterPro" id="IPR050789">
    <property type="entry name" value="Diverse_Enzym_Activities"/>
</dbReference>
<organism evidence="2 3">
    <name type="scientific">Shimia sagamensis</name>
    <dbReference type="NCBI Taxonomy" id="1566352"/>
    <lineage>
        <taxon>Bacteria</taxon>
        <taxon>Pseudomonadati</taxon>
        <taxon>Pseudomonadota</taxon>
        <taxon>Alphaproteobacteria</taxon>
        <taxon>Rhodobacterales</taxon>
        <taxon>Roseobacteraceae</taxon>
    </lineage>
</organism>
<dbReference type="SUPFAM" id="SSF56601">
    <property type="entry name" value="beta-lactamase/transpeptidase-like"/>
    <property type="match status" value="1"/>
</dbReference>
<dbReference type="Pfam" id="PF00144">
    <property type="entry name" value="Beta-lactamase"/>
    <property type="match status" value="1"/>
</dbReference>
<comment type="caution">
    <text evidence="2">The sequence shown here is derived from an EMBL/GenBank/DDBJ whole genome shotgun (WGS) entry which is preliminary data.</text>
</comment>
<sequence length="392" mass="42816">MTHPLFLTLAAALLAAAGYFAFGYAWPKMTLFDPDHRVERFRSLSDAFPTVPIARASKPAAYDVAITPIAETYVFEGKARNLSEFLARSETTAFLVVHRGDLVHEAYFQGNSESDLVTSFSVAKSFVSTLVGIAVHDGLIDDIHEPITKYVPALAGSGFDGVAISDVLTMSSGIAFSEVYDDKSTDAFTIYDKMFLKFRSVERVMGNYGSLGAAGQEFQYASLNTQALGQLIKSVSGMSVASYMQQTLWHPLAAEAEASWSTDLYGNVLSFWGLNATARDFARFGVLFAQGGQYQGQQVVPADWVSEATTASAPRLARGNVDTHWGYGYQWWLPDGRQDDFSAIGIWGQFIYVSPNTDTVIVKMSADPDFKSHEVEAMAAFRAIAEGLNKVP</sequence>
<name>A0ABY1P8I3_9RHOB</name>
<dbReference type="InterPro" id="IPR001466">
    <property type="entry name" value="Beta-lactam-related"/>
</dbReference>
<proteinExistence type="predicted"/>
<dbReference type="InterPro" id="IPR012338">
    <property type="entry name" value="Beta-lactam/transpept-like"/>
</dbReference>
<protein>
    <submittedName>
        <fullName evidence="2">CubicO group peptidase, beta-lactamase class C family</fullName>
    </submittedName>
</protein>
<dbReference type="PANTHER" id="PTHR43283">
    <property type="entry name" value="BETA-LACTAMASE-RELATED"/>
    <property type="match status" value="1"/>
</dbReference>
<dbReference type="Proteomes" id="UP001157961">
    <property type="component" value="Unassembled WGS sequence"/>
</dbReference>
<dbReference type="RefSeq" id="WP_283426834.1">
    <property type="nucleotide sequence ID" value="NZ_FXTY01000005.1"/>
</dbReference>
<gene>
    <name evidence="2" type="ORF">SAMN06265373_105442</name>
</gene>
<accession>A0ABY1P8I3</accession>
<evidence type="ECO:0000313" key="2">
    <source>
        <dbReference type="EMBL" id="SMP27694.1"/>
    </source>
</evidence>
<feature type="domain" description="Beta-lactamase-related" evidence="1">
    <location>
        <begin position="81"/>
        <end position="380"/>
    </location>
</feature>
<dbReference type="EMBL" id="FXTY01000005">
    <property type="protein sequence ID" value="SMP27694.1"/>
    <property type="molecule type" value="Genomic_DNA"/>
</dbReference>
<dbReference type="Gene3D" id="3.40.710.10">
    <property type="entry name" value="DD-peptidase/beta-lactamase superfamily"/>
    <property type="match status" value="1"/>
</dbReference>
<evidence type="ECO:0000259" key="1">
    <source>
        <dbReference type="Pfam" id="PF00144"/>
    </source>
</evidence>
<evidence type="ECO:0000313" key="3">
    <source>
        <dbReference type="Proteomes" id="UP001157961"/>
    </source>
</evidence>